<organism evidence="3 4">
    <name type="scientific">Vibrio sinensis</name>
    <dbReference type="NCBI Taxonomy" id="2302434"/>
    <lineage>
        <taxon>Bacteria</taxon>
        <taxon>Pseudomonadati</taxon>
        <taxon>Pseudomonadota</taxon>
        <taxon>Gammaproteobacteria</taxon>
        <taxon>Vibrionales</taxon>
        <taxon>Vibrionaceae</taxon>
        <taxon>Vibrio</taxon>
    </lineage>
</organism>
<evidence type="ECO:0000313" key="3">
    <source>
        <dbReference type="EMBL" id="RJX72320.1"/>
    </source>
</evidence>
<name>A0A3A6QHJ1_9VIBR</name>
<dbReference type="GO" id="GO:0043683">
    <property type="term" value="P:type IV pilus assembly"/>
    <property type="evidence" value="ECO:0007669"/>
    <property type="project" value="TreeGrafter"/>
</dbReference>
<gene>
    <name evidence="3" type="ORF">DZ860_07875</name>
</gene>
<keyword evidence="2" id="KW-1133">Transmembrane helix</keyword>
<keyword evidence="2" id="KW-0812">Transmembrane</keyword>
<evidence type="ECO:0000313" key="4">
    <source>
        <dbReference type="Proteomes" id="UP000273252"/>
    </source>
</evidence>
<dbReference type="PANTHER" id="PTHR40278">
    <property type="entry name" value="DNA UTILIZATION PROTEIN HOFN"/>
    <property type="match status" value="1"/>
</dbReference>
<keyword evidence="1" id="KW-0175">Coiled coil</keyword>
<feature type="transmembrane region" description="Helical" evidence="2">
    <location>
        <begin position="21"/>
        <end position="45"/>
    </location>
</feature>
<protein>
    <submittedName>
        <fullName evidence="3">Pilus assembly protein PilN</fullName>
    </submittedName>
</protein>
<dbReference type="AlphaFoldDB" id="A0A3A6QHJ1"/>
<evidence type="ECO:0000256" key="1">
    <source>
        <dbReference type="SAM" id="Coils"/>
    </source>
</evidence>
<comment type="caution">
    <text evidence="3">The sequence shown here is derived from an EMBL/GenBank/DDBJ whole genome shotgun (WGS) entry which is preliminary data.</text>
</comment>
<dbReference type="PANTHER" id="PTHR40278:SF2">
    <property type="entry name" value="TYPE IV PILUS INNER MEMBRANE COMPONENT PILN"/>
    <property type="match status" value="1"/>
</dbReference>
<dbReference type="EMBL" id="QVMU01000005">
    <property type="protein sequence ID" value="RJX72320.1"/>
    <property type="molecule type" value="Genomic_DNA"/>
</dbReference>
<dbReference type="InterPro" id="IPR052534">
    <property type="entry name" value="Extracell_DNA_Util/SecSys_Comp"/>
</dbReference>
<dbReference type="InterPro" id="IPR007813">
    <property type="entry name" value="PilN"/>
</dbReference>
<dbReference type="RefSeq" id="WP_120030383.1">
    <property type="nucleotide sequence ID" value="NZ_QVMU01000005.1"/>
</dbReference>
<dbReference type="GO" id="GO:0043107">
    <property type="term" value="P:type IV pilus-dependent motility"/>
    <property type="evidence" value="ECO:0007669"/>
    <property type="project" value="TreeGrafter"/>
</dbReference>
<proteinExistence type="predicted"/>
<accession>A0A3A6QHJ1</accession>
<dbReference type="Proteomes" id="UP000273252">
    <property type="component" value="Unassembled WGS sequence"/>
</dbReference>
<reference evidence="3 4" key="1">
    <citation type="submission" date="2018-08" db="EMBL/GenBank/DDBJ databases">
        <title>Vibrio isolated from the Eastern China Marginal Seas.</title>
        <authorList>
            <person name="Li Y."/>
        </authorList>
    </citation>
    <scope>NUCLEOTIDE SEQUENCE [LARGE SCALE GENOMIC DNA]</scope>
    <source>
        <strain evidence="3 4">BEI233</strain>
    </source>
</reference>
<keyword evidence="4" id="KW-1185">Reference proteome</keyword>
<dbReference type="OrthoDB" id="5296173at2"/>
<sequence>MLHKVNFLPWRDIQRRKHKQGFILSLLLCVILTLVVQFGSGHYLASKQVRQSERLKELDAYITKANQEIAELSRVEQKHKAQLARLSTVEQLQIQRNQTTQLLNTLPTLIPDGVYLDSLIMQTDKNMQTGKSIKMSKITLRGISDTTARLASMLNNLEHSASLSGVEIHSIVHDKLRFGHRYQAFDVSFFISSQSNQGGT</sequence>
<feature type="coiled-coil region" evidence="1">
    <location>
        <begin position="55"/>
        <end position="82"/>
    </location>
</feature>
<evidence type="ECO:0000256" key="2">
    <source>
        <dbReference type="SAM" id="Phobius"/>
    </source>
</evidence>
<keyword evidence="2" id="KW-0472">Membrane</keyword>
<dbReference type="Pfam" id="PF05137">
    <property type="entry name" value="PilN"/>
    <property type="match status" value="1"/>
</dbReference>